<gene>
    <name evidence="2" type="ORF">DEO23_04365</name>
</gene>
<feature type="transmembrane region" description="Helical" evidence="1">
    <location>
        <begin position="352"/>
        <end position="372"/>
    </location>
</feature>
<dbReference type="OrthoDB" id="3261041at2"/>
<evidence type="ECO:0000256" key="1">
    <source>
        <dbReference type="SAM" id="Phobius"/>
    </source>
</evidence>
<evidence type="ECO:0008006" key="4">
    <source>
        <dbReference type="Google" id="ProtNLM"/>
    </source>
</evidence>
<feature type="transmembrane region" description="Helical" evidence="1">
    <location>
        <begin position="88"/>
        <end position="114"/>
    </location>
</feature>
<feature type="transmembrane region" description="Helical" evidence="1">
    <location>
        <begin position="173"/>
        <end position="196"/>
    </location>
</feature>
<protein>
    <recommendedName>
        <fullName evidence="4">Transporter</fullName>
    </recommendedName>
</protein>
<comment type="caution">
    <text evidence="2">The sequence shown here is derived from an EMBL/GenBank/DDBJ whole genome shotgun (WGS) entry which is preliminary data.</text>
</comment>
<organism evidence="2 3">
    <name type="scientific">Brachybacterium endophyticum</name>
    <dbReference type="NCBI Taxonomy" id="2182385"/>
    <lineage>
        <taxon>Bacteria</taxon>
        <taxon>Bacillati</taxon>
        <taxon>Actinomycetota</taxon>
        <taxon>Actinomycetes</taxon>
        <taxon>Micrococcales</taxon>
        <taxon>Dermabacteraceae</taxon>
        <taxon>Brachybacterium</taxon>
    </lineage>
</organism>
<accession>A0A2U2RPR3</accession>
<feature type="transmembrane region" description="Helical" evidence="1">
    <location>
        <begin position="378"/>
        <end position="396"/>
    </location>
</feature>
<dbReference type="AlphaFoldDB" id="A0A2U2RPR3"/>
<feature type="transmembrane region" description="Helical" evidence="1">
    <location>
        <begin position="424"/>
        <end position="445"/>
    </location>
</feature>
<dbReference type="EMBL" id="QFKX01000001">
    <property type="protein sequence ID" value="PWH07846.1"/>
    <property type="molecule type" value="Genomic_DNA"/>
</dbReference>
<feature type="transmembrane region" description="Helical" evidence="1">
    <location>
        <begin position="281"/>
        <end position="299"/>
    </location>
</feature>
<feature type="transmembrane region" description="Helical" evidence="1">
    <location>
        <begin position="135"/>
        <end position="167"/>
    </location>
</feature>
<keyword evidence="1" id="KW-1133">Transmembrane helix</keyword>
<keyword evidence="3" id="KW-1185">Reference proteome</keyword>
<dbReference type="RefSeq" id="WP_109274731.1">
    <property type="nucleotide sequence ID" value="NZ_QFKX01000001.1"/>
</dbReference>
<evidence type="ECO:0000313" key="2">
    <source>
        <dbReference type="EMBL" id="PWH07846.1"/>
    </source>
</evidence>
<keyword evidence="1" id="KW-0812">Transmembrane</keyword>
<reference evidence="2 3" key="1">
    <citation type="submission" date="2018-05" db="EMBL/GenBank/DDBJ databases">
        <title>Brachybacterium sp. M1HQ-2T, whole genome shotgun sequence.</title>
        <authorList>
            <person name="Tuo L."/>
        </authorList>
    </citation>
    <scope>NUCLEOTIDE SEQUENCE [LARGE SCALE GENOMIC DNA]</scope>
    <source>
        <strain evidence="2 3">M1HQ-2</strain>
    </source>
</reference>
<feature type="transmembrane region" description="Helical" evidence="1">
    <location>
        <begin position="58"/>
        <end position="82"/>
    </location>
</feature>
<proteinExistence type="predicted"/>
<evidence type="ECO:0000313" key="3">
    <source>
        <dbReference type="Proteomes" id="UP000245590"/>
    </source>
</evidence>
<feature type="transmembrane region" description="Helical" evidence="1">
    <location>
        <begin position="500"/>
        <end position="526"/>
    </location>
</feature>
<feature type="transmembrane region" description="Helical" evidence="1">
    <location>
        <begin position="532"/>
        <end position="552"/>
    </location>
</feature>
<keyword evidence="1" id="KW-0472">Membrane</keyword>
<sequence>MAAVVNSPDPRAAADITAAGGALHGSVRSLALVRLLARLKWILWRRSFRKNVGKLVGTIFGGLYGVGGMVALVALVSVLVAADADGGLLPVVVRGLGTVLVLVWVLLPLVAFGIDDSLDPRKLAVYPRTAKELQPGLLVAAAISLPTLFTVLGVGIVSVGVVVWAALHAAGPLWMVLAILAVIPAHLSGIVLCLLLPRAVLAHQASRASSRRGRELGGVIGIAVVLAAVYGFSLLGQTMDGATIAFWERVLPLASRIGAWTPLGALFAVPVDLAEGSVLPALVRALIGAATIVVVWLWWRRSLDLAMRSALVGDASSGDAKVSALVPRLARSTPFGAVMGRSLRYWRRDSRYFASIVIMPVMLAFFVCMGLVNPDSRATSYMGVLLVGAISGITLANEVGFDGPAGWVNITAGVPARANLRGRVAAMALFTTPFLLLAAIAVPLLMGGAQFILPLVLGTLGLTVGGWGVSSLIGTLMPYPTAAPGTNPMKDRSSSSASAMVAMLAATAGVFVPQLPALGIAIWGLVAQAPMIVLAAGMLSLAIGIIVLVFGLRLAEKRLESGYVDLFQRVHHHV</sequence>
<feature type="transmembrane region" description="Helical" evidence="1">
    <location>
        <begin position="216"/>
        <end position="235"/>
    </location>
</feature>
<feature type="transmembrane region" description="Helical" evidence="1">
    <location>
        <begin position="451"/>
        <end position="479"/>
    </location>
</feature>
<dbReference type="Proteomes" id="UP000245590">
    <property type="component" value="Unassembled WGS sequence"/>
</dbReference>
<name>A0A2U2RPR3_9MICO</name>